<dbReference type="Gene3D" id="3.40.50.620">
    <property type="entry name" value="HUPs"/>
    <property type="match status" value="1"/>
</dbReference>
<dbReference type="AlphaFoldDB" id="A0A284VQ94"/>
<feature type="binding site" description="in other chain" evidence="8">
    <location>
        <position position="158"/>
    </location>
    <ligand>
        <name>deamido-NAD(+)</name>
        <dbReference type="ChEBI" id="CHEBI:58437"/>
        <note>ligand shared between two neighboring subunits</note>
    </ligand>
</feature>
<keyword evidence="6 8" id="KW-0460">Magnesium</keyword>
<keyword evidence="13" id="KW-1185">Reference proteome</keyword>
<comment type="function">
    <text evidence="8">Catalyzes the ATP-dependent amidation of deamido-NAD to form NAD. Uses ammonia as a nitrogen source.</text>
</comment>
<dbReference type="GO" id="GO:0005524">
    <property type="term" value="F:ATP binding"/>
    <property type="evidence" value="ECO:0007669"/>
    <property type="project" value="UniProtKB-UniRule"/>
</dbReference>
<feature type="binding site" evidence="8">
    <location>
        <position position="196"/>
    </location>
    <ligand>
        <name>ATP</name>
        <dbReference type="ChEBI" id="CHEBI:30616"/>
    </ligand>
</feature>
<feature type="domain" description="NAD/GMP synthase" evidence="11">
    <location>
        <begin position="18"/>
        <end position="259"/>
    </location>
</feature>
<gene>
    <name evidence="8 12" type="primary">nadE</name>
    <name evidence="12" type="ORF">MNV_360015</name>
</gene>
<comment type="catalytic activity">
    <reaction evidence="8 10">
        <text>deamido-NAD(+) + NH4(+) + ATP = AMP + diphosphate + NAD(+) + H(+)</text>
        <dbReference type="Rhea" id="RHEA:21188"/>
        <dbReference type="ChEBI" id="CHEBI:15378"/>
        <dbReference type="ChEBI" id="CHEBI:28938"/>
        <dbReference type="ChEBI" id="CHEBI:30616"/>
        <dbReference type="ChEBI" id="CHEBI:33019"/>
        <dbReference type="ChEBI" id="CHEBI:57540"/>
        <dbReference type="ChEBI" id="CHEBI:58437"/>
        <dbReference type="ChEBI" id="CHEBI:456215"/>
        <dbReference type="EC" id="6.3.1.5"/>
    </reaction>
</comment>
<dbReference type="InterPro" id="IPR022926">
    <property type="entry name" value="NH(3)-dep_NAD(+)_synth"/>
</dbReference>
<sequence>MKHSIIKWMIQSYPDIKNKLISFIRSKVEGAGAKGAVIGLSGGIDSTLTAYLSVEAIGPENVLGILMPESGMTSKEDIDDALEVVKLLHIEHRVAEISKVLQSFSSVIPDFDITARSANGNLKARTRMCILYYHANLMNLMVVGTGNKTELLLGYFTKYGDGGVDIEPIGCLYKTQVRGLARQMGVPAKIIDKVPTAGLWQGQTDEGELGVTYEIADKILTMLVDEKREISDIKKKFLPEQVDRLVKLMRANEHKRMPPEACQI</sequence>
<dbReference type="Proteomes" id="UP000218615">
    <property type="component" value="Unassembled WGS sequence"/>
</dbReference>
<evidence type="ECO:0000259" key="11">
    <source>
        <dbReference type="Pfam" id="PF02540"/>
    </source>
</evidence>
<keyword evidence="3 8" id="KW-0479">Metal-binding</keyword>
<keyword evidence="7 8" id="KW-0520">NAD</keyword>
<dbReference type="InterPro" id="IPR003694">
    <property type="entry name" value="NAD_synthase"/>
</dbReference>
<feature type="binding site" evidence="8">
    <location>
        <begin position="39"/>
        <end position="46"/>
    </location>
    <ligand>
        <name>ATP</name>
        <dbReference type="ChEBI" id="CHEBI:30616"/>
    </ligand>
</feature>
<dbReference type="NCBIfam" id="TIGR00552">
    <property type="entry name" value="nadE"/>
    <property type="match status" value="1"/>
</dbReference>
<dbReference type="Pfam" id="PF02540">
    <property type="entry name" value="NAD_synthase"/>
    <property type="match status" value="1"/>
</dbReference>
<dbReference type="PANTHER" id="PTHR23090">
    <property type="entry name" value="NH 3 /GLUTAMINE-DEPENDENT NAD + SYNTHETASE"/>
    <property type="match status" value="1"/>
</dbReference>
<comment type="pathway">
    <text evidence="8">Cofactor biosynthesis; NAD(+) biosynthesis; NAD(+) from deamido-NAD(+) (ammonia route): step 1/1.</text>
</comment>
<proteinExistence type="inferred from homology"/>
<evidence type="ECO:0000256" key="1">
    <source>
        <dbReference type="ARBA" id="ARBA00005859"/>
    </source>
</evidence>
<reference evidence="13" key="1">
    <citation type="submission" date="2017-06" db="EMBL/GenBank/DDBJ databases">
        <authorList>
            <person name="Cremers G."/>
        </authorList>
    </citation>
    <scope>NUCLEOTIDE SEQUENCE [LARGE SCALE GENOMIC DNA]</scope>
</reference>
<dbReference type="UniPathway" id="UPA00253">
    <property type="reaction ID" value="UER00333"/>
</dbReference>
<feature type="binding site" evidence="8">
    <location>
        <position position="145"/>
    </location>
    <ligand>
        <name>ATP</name>
        <dbReference type="ChEBI" id="CHEBI:30616"/>
    </ligand>
</feature>
<dbReference type="FunFam" id="3.40.50.620:FF:000106">
    <property type="entry name" value="Glutamine-dependent NAD(+) synthetase"/>
    <property type="match status" value="1"/>
</dbReference>
<dbReference type="GO" id="GO:0008795">
    <property type="term" value="F:NAD+ synthase activity"/>
    <property type="evidence" value="ECO:0007669"/>
    <property type="project" value="UniProtKB-UniRule"/>
</dbReference>
<feature type="binding site" evidence="8">
    <location>
        <position position="150"/>
    </location>
    <ligand>
        <name>Mg(2+)</name>
        <dbReference type="ChEBI" id="CHEBI:18420"/>
    </ligand>
</feature>
<feature type="binding site" evidence="8">
    <location>
        <position position="165"/>
    </location>
    <ligand>
        <name>deamido-NAD(+)</name>
        <dbReference type="ChEBI" id="CHEBI:58437"/>
        <note>ligand shared between two neighboring subunits</note>
    </ligand>
</feature>
<dbReference type="EC" id="6.3.1.5" evidence="8 10"/>
<evidence type="ECO:0000256" key="3">
    <source>
        <dbReference type="ARBA" id="ARBA00022723"/>
    </source>
</evidence>
<dbReference type="InterPro" id="IPR022310">
    <property type="entry name" value="NAD/GMP_synthase"/>
</dbReference>
<comment type="subunit">
    <text evidence="8">Homodimer.</text>
</comment>
<evidence type="ECO:0000256" key="9">
    <source>
        <dbReference type="RuleBase" id="RU003811"/>
    </source>
</evidence>
<evidence type="ECO:0000313" key="13">
    <source>
        <dbReference type="Proteomes" id="UP000218615"/>
    </source>
</evidence>
<feature type="binding site" description="in other chain" evidence="8">
    <location>
        <begin position="254"/>
        <end position="255"/>
    </location>
    <ligand>
        <name>deamido-NAD(+)</name>
        <dbReference type="ChEBI" id="CHEBI:58437"/>
        <note>ligand shared between two neighboring subunits</note>
    </ligand>
</feature>
<name>A0A284VQ94_9EURY</name>
<evidence type="ECO:0000256" key="4">
    <source>
        <dbReference type="ARBA" id="ARBA00022741"/>
    </source>
</evidence>
<accession>A0A284VQ94</accession>
<dbReference type="GO" id="GO:0005737">
    <property type="term" value="C:cytoplasm"/>
    <property type="evidence" value="ECO:0007669"/>
    <property type="project" value="InterPro"/>
</dbReference>
<evidence type="ECO:0000256" key="7">
    <source>
        <dbReference type="ARBA" id="ARBA00023027"/>
    </source>
</evidence>
<evidence type="ECO:0000256" key="5">
    <source>
        <dbReference type="ARBA" id="ARBA00022840"/>
    </source>
</evidence>
<evidence type="ECO:0000256" key="10">
    <source>
        <dbReference type="RuleBase" id="RU003812"/>
    </source>
</evidence>
<dbReference type="PANTHER" id="PTHR23090:SF9">
    <property type="entry name" value="GLUTAMINE-DEPENDENT NAD(+) SYNTHETASE"/>
    <property type="match status" value="1"/>
</dbReference>
<dbReference type="GO" id="GO:0004359">
    <property type="term" value="F:glutaminase activity"/>
    <property type="evidence" value="ECO:0007669"/>
    <property type="project" value="InterPro"/>
</dbReference>
<dbReference type="CDD" id="cd00553">
    <property type="entry name" value="NAD_synthase"/>
    <property type="match status" value="1"/>
</dbReference>
<keyword evidence="2 8" id="KW-0436">Ligase</keyword>
<dbReference type="GO" id="GO:0046872">
    <property type="term" value="F:metal ion binding"/>
    <property type="evidence" value="ECO:0007669"/>
    <property type="project" value="UniProtKB-KW"/>
</dbReference>
<evidence type="ECO:0000256" key="6">
    <source>
        <dbReference type="ARBA" id="ARBA00022842"/>
    </source>
</evidence>
<dbReference type="HAMAP" id="MF_00193">
    <property type="entry name" value="NadE_ammonia_dep"/>
    <property type="match status" value="1"/>
</dbReference>
<dbReference type="NCBIfam" id="NF010587">
    <property type="entry name" value="PRK13980.1"/>
    <property type="match status" value="1"/>
</dbReference>
<feature type="binding site" evidence="8">
    <location>
        <position position="174"/>
    </location>
    <ligand>
        <name>ATP</name>
        <dbReference type="ChEBI" id="CHEBI:30616"/>
    </ligand>
</feature>
<dbReference type="EMBL" id="FZMP01000181">
    <property type="protein sequence ID" value="SNQ61455.1"/>
    <property type="molecule type" value="Genomic_DNA"/>
</dbReference>
<protein>
    <recommendedName>
        <fullName evidence="8 10">NH(3)-dependent NAD(+) synthetase</fullName>
        <ecNumber evidence="8 10">6.3.1.5</ecNumber>
    </recommendedName>
</protein>
<evidence type="ECO:0000256" key="2">
    <source>
        <dbReference type="ARBA" id="ARBA00022598"/>
    </source>
</evidence>
<evidence type="ECO:0000256" key="8">
    <source>
        <dbReference type="HAMAP-Rule" id="MF_00193"/>
    </source>
</evidence>
<keyword evidence="5 8" id="KW-0067">ATP-binding</keyword>
<dbReference type="SUPFAM" id="SSF52402">
    <property type="entry name" value="Adenine nucleotide alpha hydrolases-like"/>
    <property type="match status" value="1"/>
</dbReference>
<dbReference type="InterPro" id="IPR014729">
    <property type="entry name" value="Rossmann-like_a/b/a_fold"/>
</dbReference>
<comment type="similarity">
    <text evidence="1 8 9">Belongs to the NAD synthetase family.</text>
</comment>
<keyword evidence="4 8" id="KW-0547">Nucleotide-binding</keyword>
<evidence type="ECO:0000313" key="12">
    <source>
        <dbReference type="EMBL" id="SNQ61455.1"/>
    </source>
</evidence>
<feature type="binding site" description="in other chain" evidence="8">
    <location>
        <position position="125"/>
    </location>
    <ligand>
        <name>deamido-NAD(+)</name>
        <dbReference type="ChEBI" id="CHEBI:58437"/>
        <note>ligand shared between two neighboring subunits</note>
    </ligand>
</feature>
<dbReference type="GO" id="GO:0003952">
    <property type="term" value="F:NAD+ synthase (glutamine-hydrolyzing) activity"/>
    <property type="evidence" value="ECO:0007669"/>
    <property type="project" value="InterPro"/>
</dbReference>
<organism evidence="12 13">
    <name type="scientific">Candidatus Methanoperedens nitratireducens</name>
    <dbReference type="NCBI Taxonomy" id="1392998"/>
    <lineage>
        <taxon>Archaea</taxon>
        <taxon>Methanobacteriati</taxon>
        <taxon>Methanobacteriota</taxon>
        <taxon>Stenosarchaea group</taxon>
        <taxon>Methanomicrobia</taxon>
        <taxon>Methanosarcinales</taxon>
        <taxon>ANME-2 cluster</taxon>
        <taxon>Candidatus Methanoperedentaceae</taxon>
        <taxon>Candidatus Methanoperedens</taxon>
    </lineage>
</organism>
<feature type="binding site" evidence="8">
    <location>
        <position position="45"/>
    </location>
    <ligand>
        <name>Mg(2+)</name>
        <dbReference type="ChEBI" id="CHEBI:18420"/>
    </ligand>
</feature>
<dbReference type="GO" id="GO:0009435">
    <property type="term" value="P:NAD+ biosynthetic process"/>
    <property type="evidence" value="ECO:0007669"/>
    <property type="project" value="UniProtKB-UniRule"/>
</dbReference>